<name>A0A0A9F455_ARUDO</name>
<reference evidence="1" key="1">
    <citation type="submission" date="2014-09" db="EMBL/GenBank/DDBJ databases">
        <authorList>
            <person name="Magalhaes I.L.F."/>
            <person name="Oliveira U."/>
            <person name="Santos F.R."/>
            <person name="Vidigal T.H.D.A."/>
            <person name="Brescovit A.D."/>
            <person name="Santos A.J."/>
        </authorList>
    </citation>
    <scope>NUCLEOTIDE SEQUENCE</scope>
    <source>
        <tissue evidence="1">Shoot tissue taken approximately 20 cm above the soil surface</tissue>
    </source>
</reference>
<dbReference type="AlphaFoldDB" id="A0A0A9F455"/>
<evidence type="ECO:0000313" key="1">
    <source>
        <dbReference type="EMBL" id="JAE07820.1"/>
    </source>
</evidence>
<accession>A0A0A9F455</accession>
<reference evidence="1" key="2">
    <citation type="journal article" date="2015" name="Data Brief">
        <title>Shoot transcriptome of the giant reed, Arundo donax.</title>
        <authorList>
            <person name="Barrero R.A."/>
            <person name="Guerrero F.D."/>
            <person name="Moolhuijzen P."/>
            <person name="Goolsby J.A."/>
            <person name="Tidwell J."/>
            <person name="Bellgard S.E."/>
            <person name="Bellgard M.I."/>
        </authorList>
    </citation>
    <scope>NUCLEOTIDE SEQUENCE</scope>
    <source>
        <tissue evidence="1">Shoot tissue taken approximately 20 cm above the soil surface</tissue>
    </source>
</reference>
<organism evidence="1">
    <name type="scientific">Arundo donax</name>
    <name type="common">Giant reed</name>
    <name type="synonym">Donax arundinaceus</name>
    <dbReference type="NCBI Taxonomy" id="35708"/>
    <lineage>
        <taxon>Eukaryota</taxon>
        <taxon>Viridiplantae</taxon>
        <taxon>Streptophyta</taxon>
        <taxon>Embryophyta</taxon>
        <taxon>Tracheophyta</taxon>
        <taxon>Spermatophyta</taxon>
        <taxon>Magnoliopsida</taxon>
        <taxon>Liliopsida</taxon>
        <taxon>Poales</taxon>
        <taxon>Poaceae</taxon>
        <taxon>PACMAD clade</taxon>
        <taxon>Arundinoideae</taxon>
        <taxon>Arundineae</taxon>
        <taxon>Arundo</taxon>
    </lineage>
</organism>
<sequence>MCDGSLNTLLLSRCLCVQKHTSINGWCLSSNNALALSAFSFGCLRYPFTIRSLSSSCFQNKFVYTVSGKSACII</sequence>
<protein>
    <submittedName>
        <fullName evidence="1">Uncharacterized protein</fullName>
    </submittedName>
</protein>
<proteinExistence type="predicted"/>
<dbReference type="EMBL" id="GBRH01190076">
    <property type="protein sequence ID" value="JAE07820.1"/>
    <property type="molecule type" value="Transcribed_RNA"/>
</dbReference>